<keyword evidence="6 7" id="KW-0472">Membrane</keyword>
<comment type="similarity">
    <text evidence="2 7">Belongs to the MlaE permease family.</text>
</comment>
<keyword evidence="9" id="KW-1185">Reference proteome</keyword>
<evidence type="ECO:0000256" key="1">
    <source>
        <dbReference type="ARBA" id="ARBA00004141"/>
    </source>
</evidence>
<keyword evidence="3" id="KW-0813">Transport</keyword>
<evidence type="ECO:0000256" key="5">
    <source>
        <dbReference type="ARBA" id="ARBA00022989"/>
    </source>
</evidence>
<feature type="transmembrane region" description="Helical" evidence="7">
    <location>
        <begin position="193"/>
        <end position="213"/>
    </location>
</feature>
<evidence type="ECO:0000313" key="8">
    <source>
        <dbReference type="EMBL" id="QVL32870.1"/>
    </source>
</evidence>
<dbReference type="InterPro" id="IPR003453">
    <property type="entry name" value="ABC_MlaE_roteobac"/>
</dbReference>
<dbReference type="Pfam" id="PF02405">
    <property type="entry name" value="MlaE"/>
    <property type="match status" value="1"/>
</dbReference>
<keyword evidence="4 7" id="KW-0812">Transmembrane</keyword>
<feature type="transmembrane region" description="Helical" evidence="7">
    <location>
        <begin position="82"/>
        <end position="104"/>
    </location>
</feature>
<evidence type="ECO:0000313" key="9">
    <source>
        <dbReference type="Proteomes" id="UP000676194"/>
    </source>
</evidence>
<dbReference type="InterPro" id="IPR030802">
    <property type="entry name" value="Permease_MalE"/>
</dbReference>
<gene>
    <name evidence="8" type="ORF">KIH39_02815</name>
</gene>
<proteinExistence type="inferred from homology"/>
<dbReference type="Proteomes" id="UP000676194">
    <property type="component" value="Chromosome"/>
</dbReference>
<dbReference type="AlphaFoldDB" id="A0A8E6B9I7"/>
<keyword evidence="5 7" id="KW-1133">Transmembrane helix</keyword>
<feature type="transmembrane region" description="Helical" evidence="7">
    <location>
        <begin position="18"/>
        <end position="36"/>
    </location>
</feature>
<dbReference type="EMBL" id="CP074694">
    <property type="protein sequence ID" value="QVL32870.1"/>
    <property type="molecule type" value="Genomic_DNA"/>
</dbReference>
<protein>
    <submittedName>
        <fullName evidence="8">ABC transporter permease</fullName>
    </submittedName>
</protein>
<evidence type="ECO:0000256" key="4">
    <source>
        <dbReference type="ARBA" id="ARBA00022692"/>
    </source>
</evidence>
<dbReference type="PANTHER" id="PTHR30188:SF4">
    <property type="entry name" value="PROTEIN TRIGALACTOSYLDIACYLGLYCEROL 1, CHLOROPLASTIC"/>
    <property type="match status" value="1"/>
</dbReference>
<dbReference type="RefSeq" id="WP_213497760.1">
    <property type="nucleotide sequence ID" value="NZ_CP074694.1"/>
</dbReference>
<name>A0A8E6B9I7_9BACT</name>
<evidence type="ECO:0000256" key="6">
    <source>
        <dbReference type="ARBA" id="ARBA00023136"/>
    </source>
</evidence>
<dbReference type="KEGG" id="tsph:KIH39_02815"/>
<evidence type="ECO:0000256" key="3">
    <source>
        <dbReference type="ARBA" id="ARBA00022448"/>
    </source>
</evidence>
<dbReference type="GO" id="GO:0005548">
    <property type="term" value="F:phospholipid transporter activity"/>
    <property type="evidence" value="ECO:0007669"/>
    <property type="project" value="TreeGrafter"/>
</dbReference>
<comment type="subcellular location">
    <subcellularLocation>
        <location evidence="1">Membrane</location>
        <topology evidence="1">Multi-pass membrane protein</topology>
    </subcellularLocation>
</comment>
<dbReference type="PANTHER" id="PTHR30188">
    <property type="entry name" value="ABC TRANSPORTER PERMEASE PROTEIN-RELATED"/>
    <property type="match status" value="1"/>
</dbReference>
<feature type="transmembrane region" description="Helical" evidence="7">
    <location>
        <begin position="143"/>
        <end position="173"/>
    </location>
</feature>
<dbReference type="NCBIfam" id="TIGR00056">
    <property type="entry name" value="MlaE family lipid ABC transporter permease subunit"/>
    <property type="match status" value="1"/>
</dbReference>
<organism evidence="8 9">
    <name type="scientific">Telmatocola sphagniphila</name>
    <dbReference type="NCBI Taxonomy" id="1123043"/>
    <lineage>
        <taxon>Bacteria</taxon>
        <taxon>Pseudomonadati</taxon>
        <taxon>Planctomycetota</taxon>
        <taxon>Planctomycetia</taxon>
        <taxon>Gemmatales</taxon>
        <taxon>Gemmataceae</taxon>
    </lineage>
</organism>
<evidence type="ECO:0000256" key="7">
    <source>
        <dbReference type="RuleBase" id="RU362044"/>
    </source>
</evidence>
<dbReference type="GO" id="GO:0043190">
    <property type="term" value="C:ATP-binding cassette (ABC) transporter complex"/>
    <property type="evidence" value="ECO:0007669"/>
    <property type="project" value="InterPro"/>
</dbReference>
<accession>A0A8E6B9I7</accession>
<feature type="transmembrane region" description="Helical" evidence="7">
    <location>
        <begin position="233"/>
        <end position="252"/>
    </location>
</feature>
<sequence>MSAEANIIRSWLEHLGDWAHFSFQTVFGIFFSFRTLTQSWPVYYEIGVRSVGVVVVTGMFIGMVLALEAHTEFHPYGLDTSLGAISITSILGELGPVLAAVMLAGRVGSAMAAEIGTMRITDQTDALTCLGVNPIHYLSTPRLVGCLILVPMLTLFADLAGIVGSTLISTQVLGVDAHHYWQQTLRVVVRYDLLTGLIKSIVFGAMIALISCYQGFQCKAGAQGVGRAATQSFVLSFLAILFFDFLLVYLFAHIRPFFVG</sequence>
<evidence type="ECO:0000256" key="2">
    <source>
        <dbReference type="ARBA" id="ARBA00007556"/>
    </source>
</evidence>
<feature type="transmembrane region" description="Helical" evidence="7">
    <location>
        <begin position="48"/>
        <end position="67"/>
    </location>
</feature>
<reference evidence="8" key="1">
    <citation type="submission" date="2021-05" db="EMBL/GenBank/DDBJ databases">
        <title>Complete genome sequence of the cellulolytic planctomycete Telmatocola sphagniphila SP2T and characterization of the first cellulase from planctomycetes.</title>
        <authorList>
            <person name="Rakitin A.L."/>
            <person name="Beletsky A.V."/>
            <person name="Naumoff D.G."/>
            <person name="Kulichevskaya I.S."/>
            <person name="Mardanov A.V."/>
            <person name="Ravin N.V."/>
            <person name="Dedysh S.N."/>
        </authorList>
    </citation>
    <scope>NUCLEOTIDE SEQUENCE</scope>
    <source>
        <strain evidence="8">SP2T</strain>
    </source>
</reference>